<evidence type="ECO:0000313" key="8">
    <source>
        <dbReference type="EMBL" id="PLB43464.1"/>
    </source>
</evidence>
<feature type="transmembrane region" description="Helical" evidence="6">
    <location>
        <begin position="84"/>
        <end position="103"/>
    </location>
</feature>
<evidence type="ECO:0000256" key="1">
    <source>
        <dbReference type="ARBA" id="ARBA00004141"/>
    </source>
</evidence>
<dbReference type="PANTHER" id="PTHR33048:SF47">
    <property type="entry name" value="INTEGRAL MEMBRANE PROTEIN-RELATED"/>
    <property type="match status" value="1"/>
</dbReference>
<evidence type="ECO:0000313" key="9">
    <source>
        <dbReference type="Proteomes" id="UP000234275"/>
    </source>
</evidence>
<comment type="similarity">
    <text evidence="5">Belongs to the SAT4 family.</text>
</comment>
<gene>
    <name evidence="8" type="ORF">P170DRAFT_480437</name>
</gene>
<dbReference type="VEuPathDB" id="FungiDB:P170DRAFT_480437"/>
<comment type="caution">
    <text evidence="8">The sequence shown here is derived from an EMBL/GenBank/DDBJ whole genome shotgun (WGS) entry which is preliminary data.</text>
</comment>
<keyword evidence="4 6" id="KW-0472">Membrane</keyword>
<dbReference type="EMBL" id="MSFO01000010">
    <property type="protein sequence ID" value="PLB43464.1"/>
    <property type="molecule type" value="Genomic_DNA"/>
</dbReference>
<dbReference type="GeneID" id="36561475"/>
<dbReference type="PANTHER" id="PTHR33048">
    <property type="entry name" value="PTH11-LIKE INTEGRAL MEMBRANE PROTEIN (AFU_ORTHOLOGUE AFUA_5G11245)"/>
    <property type="match status" value="1"/>
</dbReference>
<dbReference type="Pfam" id="PF20684">
    <property type="entry name" value="Fung_rhodopsin"/>
    <property type="match status" value="1"/>
</dbReference>
<evidence type="ECO:0000259" key="7">
    <source>
        <dbReference type="Pfam" id="PF20684"/>
    </source>
</evidence>
<protein>
    <recommendedName>
        <fullName evidence="7">Rhodopsin domain-containing protein</fullName>
    </recommendedName>
</protein>
<proteinExistence type="inferred from homology"/>
<dbReference type="RefSeq" id="XP_024698766.1">
    <property type="nucleotide sequence ID" value="XM_024853777.1"/>
</dbReference>
<dbReference type="GO" id="GO:0016020">
    <property type="term" value="C:membrane"/>
    <property type="evidence" value="ECO:0007669"/>
    <property type="project" value="UniProtKB-SubCell"/>
</dbReference>
<accession>A0A2I2FS59</accession>
<comment type="subcellular location">
    <subcellularLocation>
        <location evidence="1">Membrane</location>
        <topology evidence="1">Multi-pass membrane protein</topology>
    </subcellularLocation>
</comment>
<keyword evidence="3 6" id="KW-1133">Transmembrane helix</keyword>
<dbReference type="Proteomes" id="UP000234275">
    <property type="component" value="Unassembled WGS sequence"/>
</dbReference>
<evidence type="ECO:0000256" key="3">
    <source>
        <dbReference type="ARBA" id="ARBA00022989"/>
    </source>
</evidence>
<dbReference type="InterPro" id="IPR052337">
    <property type="entry name" value="SAT4-like"/>
</dbReference>
<evidence type="ECO:0000256" key="4">
    <source>
        <dbReference type="ARBA" id="ARBA00023136"/>
    </source>
</evidence>
<feature type="transmembrane region" description="Helical" evidence="6">
    <location>
        <begin position="44"/>
        <end position="64"/>
    </location>
</feature>
<sequence>MGHCLNFNAFGWSCAIWNILLDLAIMAVPLYEIKRLSLRSTKKLLVMVMFGAGFFVTIVSIIRLKAIIVFASTTNPTYDNVPTAYWSVIECYGSIICLNIPAIRRFWWRSKAFYFRGHRQYDGYET</sequence>
<keyword evidence="9" id="KW-1185">Reference proteome</keyword>
<organism evidence="8 9">
    <name type="scientific">Aspergillus steynii IBT 23096</name>
    <dbReference type="NCBI Taxonomy" id="1392250"/>
    <lineage>
        <taxon>Eukaryota</taxon>
        <taxon>Fungi</taxon>
        <taxon>Dikarya</taxon>
        <taxon>Ascomycota</taxon>
        <taxon>Pezizomycotina</taxon>
        <taxon>Eurotiomycetes</taxon>
        <taxon>Eurotiomycetidae</taxon>
        <taxon>Eurotiales</taxon>
        <taxon>Aspergillaceae</taxon>
        <taxon>Aspergillus</taxon>
        <taxon>Aspergillus subgen. Circumdati</taxon>
    </lineage>
</organism>
<keyword evidence="2 6" id="KW-0812">Transmembrane</keyword>
<dbReference type="AlphaFoldDB" id="A0A2I2FS59"/>
<evidence type="ECO:0000256" key="5">
    <source>
        <dbReference type="ARBA" id="ARBA00038359"/>
    </source>
</evidence>
<dbReference type="STRING" id="1392250.A0A2I2FS59"/>
<name>A0A2I2FS59_9EURO</name>
<reference evidence="8 9" key="1">
    <citation type="submission" date="2016-12" db="EMBL/GenBank/DDBJ databases">
        <title>The genomes of Aspergillus section Nigri reveals drivers in fungal speciation.</title>
        <authorList>
            <consortium name="DOE Joint Genome Institute"/>
            <person name="Vesth T.C."/>
            <person name="Nybo J."/>
            <person name="Theobald S."/>
            <person name="Brandl J."/>
            <person name="Frisvad J.C."/>
            <person name="Nielsen K.F."/>
            <person name="Lyhne E.K."/>
            <person name="Kogle M.E."/>
            <person name="Kuo A."/>
            <person name="Riley R."/>
            <person name="Clum A."/>
            <person name="Nolan M."/>
            <person name="Lipzen A."/>
            <person name="Salamov A."/>
            <person name="Henrissat B."/>
            <person name="Wiebenga A."/>
            <person name="De Vries R.P."/>
            <person name="Grigoriev I.V."/>
            <person name="Mortensen U.H."/>
            <person name="Andersen M.R."/>
            <person name="Baker S.E."/>
        </authorList>
    </citation>
    <scope>NUCLEOTIDE SEQUENCE [LARGE SCALE GENOMIC DNA]</scope>
    <source>
        <strain evidence="8 9">IBT 23096</strain>
    </source>
</reference>
<feature type="domain" description="Rhodopsin" evidence="7">
    <location>
        <begin position="2"/>
        <end position="106"/>
    </location>
</feature>
<feature type="transmembrane region" description="Helical" evidence="6">
    <location>
        <begin position="15"/>
        <end position="32"/>
    </location>
</feature>
<dbReference type="InterPro" id="IPR049326">
    <property type="entry name" value="Rhodopsin_dom_fungi"/>
</dbReference>
<evidence type="ECO:0000256" key="6">
    <source>
        <dbReference type="SAM" id="Phobius"/>
    </source>
</evidence>
<evidence type="ECO:0000256" key="2">
    <source>
        <dbReference type="ARBA" id="ARBA00022692"/>
    </source>
</evidence>
<dbReference type="OrthoDB" id="2496787at2759"/>